<dbReference type="InterPro" id="IPR011990">
    <property type="entry name" value="TPR-like_helical_dom_sf"/>
</dbReference>
<name>Q4T529_TETNG</name>
<dbReference type="GO" id="GO:0032051">
    <property type="term" value="F:clathrin light chain binding"/>
    <property type="evidence" value="ECO:0007669"/>
    <property type="project" value="TreeGrafter"/>
</dbReference>
<dbReference type="PROSITE" id="PS50236">
    <property type="entry name" value="CHCR"/>
    <property type="match status" value="1"/>
</dbReference>
<evidence type="ECO:0000256" key="1">
    <source>
        <dbReference type="PROSITE-ProRule" id="PRU01006"/>
    </source>
</evidence>
<dbReference type="GO" id="GO:0070062">
    <property type="term" value="C:extracellular exosome"/>
    <property type="evidence" value="ECO:0007669"/>
    <property type="project" value="TreeGrafter"/>
</dbReference>
<dbReference type="Pfam" id="PF00637">
    <property type="entry name" value="Clathrin"/>
    <property type="match status" value="2"/>
</dbReference>
<dbReference type="GO" id="GO:0000278">
    <property type="term" value="P:mitotic cell cycle"/>
    <property type="evidence" value="ECO:0007669"/>
    <property type="project" value="TreeGrafter"/>
</dbReference>
<evidence type="ECO:0000313" key="2">
    <source>
        <dbReference type="EMBL" id="CAF92003.1"/>
    </source>
</evidence>
<feature type="non-terminal residue" evidence="2">
    <location>
        <position position="136"/>
    </location>
</feature>
<dbReference type="GO" id="GO:0006898">
    <property type="term" value="P:receptor-mediated endocytosis"/>
    <property type="evidence" value="ECO:0007669"/>
    <property type="project" value="TreeGrafter"/>
</dbReference>
<dbReference type="SUPFAM" id="SSF48371">
    <property type="entry name" value="ARM repeat"/>
    <property type="match status" value="1"/>
</dbReference>
<protein>
    <submittedName>
        <fullName evidence="2">(spotted green pufferfish) hypothetical protein</fullName>
    </submittedName>
</protein>
<dbReference type="GO" id="GO:0006886">
    <property type="term" value="P:intracellular protein transport"/>
    <property type="evidence" value="ECO:0007669"/>
    <property type="project" value="UniProtKB-UniRule"/>
</dbReference>
<comment type="caution">
    <text evidence="2">The sequence shown here is derived from an EMBL/GenBank/DDBJ whole genome shotgun (WGS) entry which is preliminary data.</text>
</comment>
<dbReference type="Gene3D" id="1.25.40.10">
    <property type="entry name" value="Tetratricopeptide repeat domain"/>
    <property type="match status" value="2"/>
</dbReference>
<organism evidence="2">
    <name type="scientific">Tetraodon nigroviridis</name>
    <name type="common">Spotted green pufferfish</name>
    <name type="synonym">Chelonodon nigroviridis</name>
    <dbReference type="NCBI Taxonomy" id="99883"/>
    <lineage>
        <taxon>Eukaryota</taxon>
        <taxon>Metazoa</taxon>
        <taxon>Chordata</taxon>
        <taxon>Craniata</taxon>
        <taxon>Vertebrata</taxon>
        <taxon>Euteleostomi</taxon>
        <taxon>Actinopterygii</taxon>
        <taxon>Neopterygii</taxon>
        <taxon>Teleostei</taxon>
        <taxon>Neoteleostei</taxon>
        <taxon>Acanthomorphata</taxon>
        <taxon>Eupercaria</taxon>
        <taxon>Tetraodontiformes</taxon>
        <taxon>Tetradontoidea</taxon>
        <taxon>Tetraodontidae</taxon>
        <taxon>Tetraodon</taxon>
    </lineage>
</organism>
<sequence>DRGYFEELITMLEAALGLERAHMGMFTELAILYSKFKPQKMREHLEHLKDIITKVANVELYYKAVQFYLEFKPLLLNDLLMVLSPRLDHSRAVTFFSKVKQLPLVKPYLRSVQNHNNKSVNEALNNLFITEEDYQV</sequence>
<reference evidence="2" key="1">
    <citation type="journal article" date="2004" name="Nature">
        <title>Genome duplication in the teleost fish Tetraodon nigroviridis reveals the early vertebrate proto-karyotype.</title>
        <authorList>
            <person name="Jaillon O."/>
            <person name="Aury J.-M."/>
            <person name="Brunet F."/>
            <person name="Petit J.-L."/>
            <person name="Stange-Thomann N."/>
            <person name="Mauceli E."/>
            <person name="Bouneau L."/>
            <person name="Fischer C."/>
            <person name="Ozouf-Costaz C."/>
            <person name="Bernot A."/>
            <person name="Nicaud S."/>
            <person name="Jaffe D."/>
            <person name="Fisher S."/>
            <person name="Lutfalla G."/>
            <person name="Dossat C."/>
            <person name="Segurens B."/>
            <person name="Dasilva C."/>
            <person name="Salanoubat M."/>
            <person name="Levy M."/>
            <person name="Boudet N."/>
            <person name="Castellano S."/>
            <person name="Anthouard V."/>
            <person name="Jubin C."/>
            <person name="Castelli V."/>
            <person name="Katinka M."/>
            <person name="Vacherie B."/>
            <person name="Biemont C."/>
            <person name="Skalli Z."/>
            <person name="Cattolico L."/>
            <person name="Poulain J."/>
            <person name="De Berardinis V."/>
            <person name="Cruaud C."/>
            <person name="Duprat S."/>
            <person name="Brottier P."/>
            <person name="Coutanceau J.-P."/>
            <person name="Gouzy J."/>
            <person name="Parra G."/>
            <person name="Lardier G."/>
            <person name="Chapple C."/>
            <person name="McKernan K.J."/>
            <person name="McEwan P."/>
            <person name="Bosak S."/>
            <person name="Kellis M."/>
            <person name="Volff J.-N."/>
            <person name="Guigo R."/>
            <person name="Zody M.C."/>
            <person name="Mesirov J."/>
            <person name="Lindblad-Toh K."/>
            <person name="Birren B."/>
            <person name="Nusbaum C."/>
            <person name="Kahn D."/>
            <person name="Robinson-Rechavi M."/>
            <person name="Laudet V."/>
            <person name="Schachter V."/>
            <person name="Quetier F."/>
            <person name="Saurin W."/>
            <person name="Scarpelli C."/>
            <person name="Wincker P."/>
            <person name="Lander E.S."/>
            <person name="Weissenbach J."/>
            <person name="Roest Crollius H."/>
        </authorList>
    </citation>
    <scope>NUCLEOTIDE SEQUENCE [LARGE SCALE GENOMIC DNA]</scope>
</reference>
<dbReference type="InterPro" id="IPR016024">
    <property type="entry name" value="ARM-type_fold"/>
</dbReference>
<dbReference type="PANTHER" id="PTHR10292:SF7">
    <property type="entry name" value="CLATHRIN HEAVY CHAIN 1"/>
    <property type="match status" value="1"/>
</dbReference>
<reference evidence="2" key="2">
    <citation type="submission" date="2004-02" db="EMBL/GenBank/DDBJ databases">
        <authorList>
            <consortium name="Genoscope"/>
            <consortium name="Whitehead Institute Centre for Genome Research"/>
        </authorList>
    </citation>
    <scope>NUCLEOTIDE SEQUENCE</scope>
</reference>
<gene>
    <name evidence="2" type="ORF">GSTENG00007026001</name>
</gene>
<feature type="non-terminal residue" evidence="2">
    <location>
        <position position="1"/>
    </location>
</feature>
<dbReference type="AlphaFoldDB" id="Q4T529"/>
<dbReference type="GO" id="GO:0005819">
    <property type="term" value="C:spindle"/>
    <property type="evidence" value="ECO:0007669"/>
    <property type="project" value="TreeGrafter"/>
</dbReference>
<dbReference type="InterPro" id="IPR000547">
    <property type="entry name" value="Clathrin_H-chain/VPS_repeat"/>
</dbReference>
<dbReference type="OrthoDB" id="2113814at2759"/>
<dbReference type="GO" id="GO:0045334">
    <property type="term" value="C:clathrin-coated endocytic vesicle"/>
    <property type="evidence" value="ECO:0007669"/>
    <property type="project" value="TreeGrafter"/>
</dbReference>
<dbReference type="InterPro" id="IPR055358">
    <property type="entry name" value="CHCR"/>
</dbReference>
<feature type="repeat" description="CHCR" evidence="1">
    <location>
        <begin position="80"/>
        <end position="136"/>
    </location>
</feature>
<proteinExistence type="predicted"/>
<dbReference type="GO" id="GO:0071439">
    <property type="term" value="C:clathrin complex"/>
    <property type="evidence" value="ECO:0007669"/>
    <property type="project" value="TreeGrafter"/>
</dbReference>
<dbReference type="GO" id="GO:0048268">
    <property type="term" value="P:clathrin coat assembly"/>
    <property type="evidence" value="ECO:0007669"/>
    <property type="project" value="TreeGrafter"/>
</dbReference>
<dbReference type="EMBL" id="CAAE01009453">
    <property type="protein sequence ID" value="CAF92003.1"/>
    <property type="molecule type" value="Genomic_DNA"/>
</dbReference>
<dbReference type="KEGG" id="tng:GSTEN00007026G001"/>
<accession>Q4T529</accession>
<dbReference type="PANTHER" id="PTHR10292">
    <property type="entry name" value="CLATHRIN HEAVY CHAIN RELATED"/>
    <property type="match status" value="1"/>
</dbReference>